<dbReference type="GO" id="GO:0005524">
    <property type="term" value="F:ATP binding"/>
    <property type="evidence" value="ECO:0007669"/>
    <property type="project" value="UniProtKB-KW"/>
</dbReference>
<dbReference type="EMBL" id="JRMP02000011">
    <property type="protein sequence ID" value="TLD94013.1"/>
    <property type="molecule type" value="Genomic_DNA"/>
</dbReference>
<feature type="domain" description="ABC transmembrane type-1" evidence="11">
    <location>
        <begin position="19"/>
        <end position="296"/>
    </location>
</feature>
<dbReference type="InterPro" id="IPR036640">
    <property type="entry name" value="ABC1_TM_sf"/>
</dbReference>
<dbReference type="Proteomes" id="UP000477070">
    <property type="component" value="Unassembled WGS sequence"/>
</dbReference>
<keyword evidence="5" id="KW-0547">Nucleotide-binding</keyword>
<reference evidence="13" key="3">
    <citation type="submission" date="2018-04" db="EMBL/GenBank/DDBJ databases">
        <authorList>
            <person name="Sheh A."/>
            <person name="Shen Z."/>
            <person name="Mannion A.J."/>
            <person name="Fox J.G."/>
        </authorList>
    </citation>
    <scope>NUCLEOTIDE SEQUENCE</scope>
    <source>
        <strain evidence="13">MIT 97-6194</strain>
    </source>
</reference>
<dbReference type="SMART" id="SM00382">
    <property type="entry name" value="AAA"/>
    <property type="match status" value="1"/>
</dbReference>
<dbReference type="GO" id="GO:0140359">
    <property type="term" value="F:ABC-type transporter activity"/>
    <property type="evidence" value="ECO:0007669"/>
    <property type="project" value="InterPro"/>
</dbReference>
<feature type="transmembrane region" description="Helical" evidence="9">
    <location>
        <begin position="163"/>
        <end position="180"/>
    </location>
</feature>
<dbReference type="SUPFAM" id="SSF90123">
    <property type="entry name" value="ABC transporter transmembrane region"/>
    <property type="match status" value="1"/>
</dbReference>
<dbReference type="InterPro" id="IPR003439">
    <property type="entry name" value="ABC_transporter-like_ATP-bd"/>
</dbReference>
<evidence type="ECO:0000313" key="12">
    <source>
        <dbReference type="EMBL" id="MWV69065.1"/>
    </source>
</evidence>
<comment type="caution">
    <text evidence="13">The sequence shown here is derived from an EMBL/GenBank/DDBJ whole genome shotgun (WGS) entry which is preliminary data.</text>
</comment>
<evidence type="ECO:0000259" key="10">
    <source>
        <dbReference type="PROSITE" id="PS50893"/>
    </source>
</evidence>
<evidence type="ECO:0000256" key="5">
    <source>
        <dbReference type="ARBA" id="ARBA00022741"/>
    </source>
</evidence>
<reference evidence="13 14" key="1">
    <citation type="journal article" date="2014" name="Genome Announc.">
        <title>Draft genome sequences of eight enterohepatic helicobacter species isolated from both laboratory and wild rodents.</title>
        <authorList>
            <person name="Sheh A."/>
            <person name="Shen Z."/>
            <person name="Fox J.G."/>
        </authorList>
    </citation>
    <scope>NUCLEOTIDE SEQUENCE [LARGE SCALE GENOMIC DNA]</scope>
    <source>
        <strain evidence="13 14">MIT 97-6194</strain>
    </source>
</reference>
<dbReference type="PROSITE" id="PS50893">
    <property type="entry name" value="ABC_TRANSPORTER_2"/>
    <property type="match status" value="1"/>
</dbReference>
<dbReference type="Gene3D" id="1.20.1560.10">
    <property type="entry name" value="ABC transporter type 1, transmembrane domain"/>
    <property type="match status" value="1"/>
</dbReference>
<evidence type="ECO:0000256" key="6">
    <source>
        <dbReference type="ARBA" id="ARBA00022840"/>
    </source>
</evidence>
<evidence type="ECO:0000313" key="15">
    <source>
        <dbReference type="Proteomes" id="UP000477070"/>
    </source>
</evidence>
<keyword evidence="4 9" id="KW-0812">Transmembrane</keyword>
<feature type="transmembrane region" description="Helical" evidence="9">
    <location>
        <begin position="20"/>
        <end position="45"/>
    </location>
</feature>
<evidence type="ECO:0000256" key="1">
    <source>
        <dbReference type="ARBA" id="ARBA00004651"/>
    </source>
</evidence>
<dbReference type="Gene3D" id="3.40.50.300">
    <property type="entry name" value="P-loop containing nucleotide triphosphate hydrolases"/>
    <property type="match status" value="1"/>
</dbReference>
<feature type="transmembrane region" description="Helical" evidence="9">
    <location>
        <begin position="276"/>
        <end position="301"/>
    </location>
</feature>
<dbReference type="Pfam" id="PF00664">
    <property type="entry name" value="ABC_membrane"/>
    <property type="match status" value="1"/>
</dbReference>
<evidence type="ECO:0000256" key="8">
    <source>
        <dbReference type="ARBA" id="ARBA00023136"/>
    </source>
</evidence>
<evidence type="ECO:0000256" key="3">
    <source>
        <dbReference type="ARBA" id="ARBA00022475"/>
    </source>
</evidence>
<keyword evidence="6 13" id="KW-0067">ATP-binding</keyword>
<dbReference type="GO" id="GO:0005886">
    <property type="term" value="C:plasma membrane"/>
    <property type="evidence" value="ECO:0007669"/>
    <property type="project" value="UniProtKB-SubCell"/>
</dbReference>
<dbReference type="OrthoDB" id="9760168at2"/>
<dbReference type="Proteomes" id="UP000029714">
    <property type="component" value="Unassembled WGS sequence"/>
</dbReference>
<dbReference type="PROSITE" id="PS50929">
    <property type="entry name" value="ABC_TM1F"/>
    <property type="match status" value="1"/>
</dbReference>
<dbReference type="InterPro" id="IPR017871">
    <property type="entry name" value="ABC_transporter-like_CS"/>
</dbReference>
<feature type="transmembrane region" description="Helical" evidence="9">
    <location>
        <begin position="57"/>
        <end position="81"/>
    </location>
</feature>
<feature type="transmembrane region" description="Helical" evidence="9">
    <location>
        <begin position="137"/>
        <end position="157"/>
    </location>
</feature>
<feature type="transmembrane region" description="Helical" evidence="9">
    <location>
        <begin position="241"/>
        <end position="264"/>
    </location>
</feature>
<proteinExistence type="predicted"/>
<dbReference type="EMBL" id="QBIU01000001">
    <property type="protein sequence ID" value="MWV69065.1"/>
    <property type="molecule type" value="Genomic_DNA"/>
</dbReference>
<dbReference type="CDD" id="cd07346">
    <property type="entry name" value="ABC_6TM_exporters"/>
    <property type="match status" value="1"/>
</dbReference>
<dbReference type="PANTHER" id="PTHR24221">
    <property type="entry name" value="ATP-BINDING CASSETTE SUB-FAMILY B"/>
    <property type="match status" value="1"/>
</dbReference>
<evidence type="ECO:0000256" key="9">
    <source>
        <dbReference type="SAM" id="Phobius"/>
    </source>
</evidence>
<keyword evidence="3" id="KW-1003">Cell membrane</keyword>
<protein>
    <submittedName>
        <fullName evidence="13">ABC transporter ATP-binding protein</fullName>
    </submittedName>
    <submittedName>
        <fullName evidence="12">ATP-binding cassette domain-containing protein</fullName>
    </submittedName>
</protein>
<comment type="subcellular location">
    <subcellularLocation>
        <location evidence="1">Cell membrane</location>
        <topology evidence="1">Multi-pass membrane protein</topology>
    </subcellularLocation>
</comment>
<evidence type="ECO:0000256" key="2">
    <source>
        <dbReference type="ARBA" id="ARBA00022448"/>
    </source>
</evidence>
<evidence type="ECO:0000313" key="14">
    <source>
        <dbReference type="Proteomes" id="UP000029714"/>
    </source>
</evidence>
<name>A0A347VI97_9HELI</name>
<dbReference type="PANTHER" id="PTHR24221:SF397">
    <property type="entry name" value="ABC TRANSPORTER, ATP-BINDING TRANSMEMBRANE PROTEIN"/>
    <property type="match status" value="1"/>
</dbReference>
<feature type="domain" description="ABC transporter" evidence="10">
    <location>
        <begin position="335"/>
        <end position="589"/>
    </location>
</feature>
<keyword evidence="8 9" id="KW-0472">Membrane</keyword>
<reference evidence="13 14" key="2">
    <citation type="journal article" date="2016" name="Infect. Immun.">
        <title>Helicobacter saguini, a Novel Helicobacter Isolated from Cotton-Top Tamarins with Ulcerative Colitis, Has Proinflammatory Properties and Induces Typhlocolitis and Dysplasia in Gnotobiotic IL-10-/- Mice.</title>
        <authorList>
            <person name="Shen Z."/>
            <person name="Mannion A."/>
            <person name="Whary M.T."/>
            <person name="Muthupalani S."/>
            <person name="Sheh A."/>
            <person name="Feng Y."/>
            <person name="Gong G."/>
            <person name="Vandamme P."/>
            <person name="Holcombe H.R."/>
            <person name="Paster B.J."/>
            <person name="Fox J.G."/>
        </authorList>
    </citation>
    <scope>NUCLEOTIDE SEQUENCE [LARGE SCALE GENOMIC DNA]</scope>
    <source>
        <strain evidence="13 14">MIT 97-6194</strain>
    </source>
</reference>
<keyword evidence="2" id="KW-0813">Transport</keyword>
<evidence type="ECO:0000313" key="13">
    <source>
        <dbReference type="EMBL" id="TLD94013.1"/>
    </source>
</evidence>
<organism evidence="13 14">
    <name type="scientific">Helicobacter saguini</name>
    <dbReference type="NCBI Taxonomy" id="1548018"/>
    <lineage>
        <taxon>Bacteria</taxon>
        <taxon>Pseudomonadati</taxon>
        <taxon>Campylobacterota</taxon>
        <taxon>Epsilonproteobacteria</taxon>
        <taxon>Campylobacterales</taxon>
        <taxon>Helicobacteraceae</taxon>
        <taxon>Helicobacter</taxon>
    </lineage>
</organism>
<dbReference type="SUPFAM" id="SSF52540">
    <property type="entry name" value="P-loop containing nucleoside triphosphate hydrolases"/>
    <property type="match status" value="1"/>
</dbReference>
<dbReference type="InterPro" id="IPR039421">
    <property type="entry name" value="Type_1_exporter"/>
</dbReference>
<dbReference type="GO" id="GO:0034040">
    <property type="term" value="F:ATPase-coupled lipid transmembrane transporter activity"/>
    <property type="evidence" value="ECO:0007669"/>
    <property type="project" value="TreeGrafter"/>
</dbReference>
<keyword evidence="14" id="KW-1185">Reference proteome</keyword>
<dbReference type="InterPro" id="IPR003593">
    <property type="entry name" value="AAA+_ATPase"/>
</dbReference>
<evidence type="ECO:0000259" key="11">
    <source>
        <dbReference type="PROSITE" id="PS50929"/>
    </source>
</evidence>
<keyword evidence="7 9" id="KW-1133">Transmembrane helix</keyword>
<sequence>MFKIIKNVTLNDTKRFYKSLALSVFGDMVGFLGIFIVIYFVSVMLKTFTNDTQVSPALMYGICISAFVYMILYYLALIPAYKANYESTYKQSAKKRLELAEHIRKLPLGFLESSNPSRLSHSLMSDFAALEGANSHLLPQLFSSLILAILVFVALSIYNFKMALALFACVPLALIILYGVRRLSSILTLRHRSAILNASNVINEYIDGITTIKANNMAGSKFERLEKTFDRLRKESIRIEVSLMPFALSVITCMGAGIGIMVIVGRNELISGEINVIEYIAILLLGSKAFVPLMTFCINFIELGYFSKAGENILALLNTPVISGSDKDVPKGNDIVLKNVSFSYGEKPVLNNINLEIKAKSSLAIIGESGCGKSTLVKLIARFYEPSSGEIYIGDCIESSLADSKGLKNIATLDYESLMQKFSMVFQKVYLFKGNVKSNLAFAKDNASEAEMLDVLKKANALEFLESNSLDSIKNTLNYSIAEGGKNLSGGQKQRLSIARSLLKDSPIILLDEITSSLDIKNEVQMQQAINALTKQKSVIIIAHKLRSVRHCDNIIVLEKTKNGSIIAEHGRHNELLERNAIYAKMWEQENTLD</sequence>
<accession>A0A347VI97</accession>
<dbReference type="AlphaFoldDB" id="A0A347VI97"/>
<gene>
    <name evidence="12" type="ORF">DCO61_03270</name>
    <name evidence="13" type="ORF">LS64_007595</name>
</gene>
<dbReference type="InterPro" id="IPR027417">
    <property type="entry name" value="P-loop_NTPase"/>
</dbReference>
<reference evidence="12 15" key="4">
    <citation type="submission" date="2019-12" db="EMBL/GenBank/DDBJ databases">
        <title>Multi-Generational Helicobacter saguini Isolates.</title>
        <authorList>
            <person name="Mannion A."/>
            <person name="Shen Z."/>
            <person name="Fox J.G."/>
        </authorList>
    </citation>
    <scope>NUCLEOTIDE SEQUENCE [LARGE SCALE GENOMIC DNA]</scope>
    <source>
        <strain evidence="12">16-048</strain>
        <strain evidence="15">16-048 (F4)</strain>
    </source>
</reference>
<dbReference type="GO" id="GO:0016887">
    <property type="term" value="F:ATP hydrolysis activity"/>
    <property type="evidence" value="ECO:0007669"/>
    <property type="project" value="InterPro"/>
</dbReference>
<dbReference type="InterPro" id="IPR011527">
    <property type="entry name" value="ABC1_TM_dom"/>
</dbReference>
<dbReference type="PROSITE" id="PS00211">
    <property type="entry name" value="ABC_TRANSPORTER_1"/>
    <property type="match status" value="1"/>
</dbReference>
<evidence type="ECO:0000256" key="7">
    <source>
        <dbReference type="ARBA" id="ARBA00022989"/>
    </source>
</evidence>
<dbReference type="Pfam" id="PF00005">
    <property type="entry name" value="ABC_tran"/>
    <property type="match status" value="1"/>
</dbReference>
<dbReference type="RefSeq" id="WP_052062745.1">
    <property type="nucleotide sequence ID" value="NZ_JRMP02000011.1"/>
</dbReference>
<evidence type="ECO:0000256" key="4">
    <source>
        <dbReference type="ARBA" id="ARBA00022692"/>
    </source>
</evidence>
<dbReference type="FunFam" id="3.40.50.300:FF:000854">
    <property type="entry name" value="Multidrug ABC transporter ATP-binding protein"/>
    <property type="match status" value="1"/>
</dbReference>